<reference evidence="3 4" key="1">
    <citation type="submission" date="2019-02" db="EMBL/GenBank/DDBJ databases">
        <title>Deep-cultivation of Planctomycetes and their phenomic and genomic characterization uncovers novel biology.</title>
        <authorList>
            <person name="Wiegand S."/>
            <person name="Jogler M."/>
            <person name="Boedeker C."/>
            <person name="Pinto D."/>
            <person name="Vollmers J."/>
            <person name="Rivas-Marin E."/>
            <person name="Kohn T."/>
            <person name="Peeters S.H."/>
            <person name="Heuer A."/>
            <person name="Rast P."/>
            <person name="Oberbeckmann S."/>
            <person name="Bunk B."/>
            <person name="Jeske O."/>
            <person name="Meyerdierks A."/>
            <person name="Storesund J.E."/>
            <person name="Kallscheuer N."/>
            <person name="Luecker S."/>
            <person name="Lage O.M."/>
            <person name="Pohl T."/>
            <person name="Merkel B.J."/>
            <person name="Hornburger P."/>
            <person name="Mueller R.-W."/>
            <person name="Bruemmer F."/>
            <person name="Labrenz M."/>
            <person name="Spormann A.M."/>
            <person name="Op den Camp H."/>
            <person name="Overmann J."/>
            <person name="Amann R."/>
            <person name="Jetten M.S.M."/>
            <person name="Mascher T."/>
            <person name="Medema M.H."/>
            <person name="Devos D.P."/>
            <person name="Kaster A.-K."/>
            <person name="Ovreas L."/>
            <person name="Rohde M."/>
            <person name="Galperin M.Y."/>
            <person name="Jogler C."/>
        </authorList>
    </citation>
    <scope>NUCLEOTIDE SEQUENCE [LARGE SCALE GENOMIC DNA]</scope>
    <source>
        <strain evidence="3 4">ElP</strain>
    </source>
</reference>
<name>A0A518H971_9BACT</name>
<dbReference type="KEGG" id="tpla:ElP_53370"/>
<dbReference type="InterPro" id="IPR024983">
    <property type="entry name" value="CHAT_dom"/>
</dbReference>
<gene>
    <name evidence="3" type="ORF">ElP_53370</name>
</gene>
<feature type="domain" description="CHAT" evidence="2">
    <location>
        <begin position="510"/>
        <end position="774"/>
    </location>
</feature>
<sequence>MDRFETFELHILKADAAGHVASTPPDEGGVDADPTGDDSLPTRAGDRDMVPGGGRRPPPSALWARAYAALARTSRGATARGTFAFPFSDDEANRLADRGPDLDDGLIADLGERLFRAAFNGEIGTLFALTNREATQANAGLRLQLTLEPPELAELPWEILRPPDYPFAPALLDRMPMIRRVDLPHGYPELEVSGPIEVLLVASQPSDHLRLDLAGERDHILRILDSLARDDKVRVTSLDRARKPDVVEALRAGRYHIAHFMMHGDFDEAGRGGVLALEDEGGHTEMLSAEELAIDLYSNPLSATRLVIFNACRTADDEAGRPGRGLAAAAVRLNLAAVVAMQYPISDPAAVEFTREFYTRLVQGRGIDEAISLARYAIRFGKQPDSQREWITPVLYLRSEDTRLFKGTTANYIDYTPDRPAIDRLKGQLYRDPPPSSPGSSGPTAEIVVAIRRQSAEADRFEVRLETPWDRGEATFELPAMYAAPMIVPDPSGVERDRRVPQPSDHLDAMGEELFSLLFPGELADSLRSSIARTRAEGRMTSLTLIADDPAIDRVPWEYLRDPKRRLFLSMLGGRWPFLRRIESPWQVPLRPVEPPLRILFVDCNPRDLRRLDLDREWEWLREALRGLPDALVRLDRLTDPTQDQLYRALSEGIHIFHFAGYDSAWASRGSVGEGLVLLDEDARHDFVYGDRLINLISGLQSLRLVVTNTCQTGSELAPSLVRSGLPAAIGMRFAVRDDVAVRFTLVFYKALMENGWDVAPALAEARKLINLEMDSKNPSYQGNWTYPTLVTSVPGADVLGRPGPGIDR</sequence>
<evidence type="ECO:0000313" key="4">
    <source>
        <dbReference type="Proteomes" id="UP000317835"/>
    </source>
</evidence>
<protein>
    <submittedName>
        <fullName evidence="3">CHAT domain protein</fullName>
    </submittedName>
</protein>
<accession>A0A518H971</accession>
<evidence type="ECO:0000259" key="2">
    <source>
        <dbReference type="Pfam" id="PF12770"/>
    </source>
</evidence>
<dbReference type="AlphaFoldDB" id="A0A518H971"/>
<keyword evidence="4" id="KW-1185">Reference proteome</keyword>
<evidence type="ECO:0000313" key="3">
    <source>
        <dbReference type="EMBL" id="QDV37398.1"/>
    </source>
</evidence>
<organism evidence="3 4">
    <name type="scientific">Tautonia plasticadhaerens</name>
    <dbReference type="NCBI Taxonomy" id="2527974"/>
    <lineage>
        <taxon>Bacteria</taxon>
        <taxon>Pseudomonadati</taxon>
        <taxon>Planctomycetota</taxon>
        <taxon>Planctomycetia</taxon>
        <taxon>Isosphaerales</taxon>
        <taxon>Isosphaeraceae</taxon>
        <taxon>Tautonia</taxon>
    </lineage>
</organism>
<dbReference type="Proteomes" id="UP000317835">
    <property type="component" value="Chromosome"/>
</dbReference>
<feature type="region of interest" description="Disordered" evidence="1">
    <location>
        <begin position="18"/>
        <end position="58"/>
    </location>
</feature>
<dbReference type="Pfam" id="PF12770">
    <property type="entry name" value="CHAT"/>
    <property type="match status" value="2"/>
</dbReference>
<evidence type="ECO:0000256" key="1">
    <source>
        <dbReference type="SAM" id="MobiDB-lite"/>
    </source>
</evidence>
<proteinExistence type="predicted"/>
<dbReference type="OrthoDB" id="292901at2"/>
<dbReference type="RefSeq" id="WP_145275155.1">
    <property type="nucleotide sequence ID" value="NZ_CP036426.1"/>
</dbReference>
<dbReference type="EMBL" id="CP036426">
    <property type="protein sequence ID" value="QDV37398.1"/>
    <property type="molecule type" value="Genomic_DNA"/>
</dbReference>
<feature type="domain" description="CHAT" evidence="2">
    <location>
        <begin position="138"/>
        <end position="385"/>
    </location>
</feature>